<dbReference type="InterPro" id="IPR023561">
    <property type="entry name" value="Carbonic_anhydrase_a-class"/>
</dbReference>
<organism evidence="9">
    <name type="scientific">Guillardia theta (strain CCMP2712)</name>
    <name type="common">Cryptophyte</name>
    <dbReference type="NCBI Taxonomy" id="905079"/>
    <lineage>
        <taxon>Eukaryota</taxon>
        <taxon>Cryptophyceae</taxon>
        <taxon>Pyrenomonadales</taxon>
        <taxon>Geminigeraceae</taxon>
        <taxon>Guillardia</taxon>
    </lineage>
</organism>
<gene>
    <name evidence="9" type="ORF">GUITHDRAFT_148625</name>
</gene>
<dbReference type="SUPFAM" id="SSF51069">
    <property type="entry name" value="Carbonic anhydrase"/>
    <property type="match status" value="1"/>
</dbReference>
<protein>
    <recommendedName>
        <fullName evidence="2">carbonic anhydrase</fullName>
        <ecNumber evidence="2">4.2.1.1</ecNumber>
    </recommendedName>
</protein>
<dbReference type="EnsemblProtists" id="EKX32450">
    <property type="protein sequence ID" value="EKX32450"/>
    <property type="gene ID" value="GUITHDRAFT_148625"/>
</dbReference>
<dbReference type="CDD" id="cd03124">
    <property type="entry name" value="alpha_CA_prokaryotic_like"/>
    <property type="match status" value="1"/>
</dbReference>
<dbReference type="OrthoDB" id="429145at2759"/>
<proteinExistence type="inferred from homology"/>
<evidence type="ECO:0000259" key="7">
    <source>
        <dbReference type="PROSITE" id="PS50106"/>
    </source>
</evidence>
<feature type="domain" description="PDZ" evidence="7">
    <location>
        <begin position="63"/>
        <end position="151"/>
    </location>
</feature>
<dbReference type="STRING" id="905079.L1I9B7"/>
<dbReference type="RefSeq" id="XP_005819430.1">
    <property type="nucleotide sequence ID" value="XM_005819373.1"/>
</dbReference>
<comment type="catalytic activity">
    <reaction evidence="6">
        <text>hydrogencarbonate + H(+) = CO2 + H2O</text>
        <dbReference type="Rhea" id="RHEA:10748"/>
        <dbReference type="ChEBI" id="CHEBI:15377"/>
        <dbReference type="ChEBI" id="CHEBI:15378"/>
        <dbReference type="ChEBI" id="CHEBI:16526"/>
        <dbReference type="ChEBI" id="CHEBI:17544"/>
        <dbReference type="EC" id="4.2.1.1"/>
    </reaction>
</comment>
<keyword evidence="3" id="KW-0479">Metal-binding</keyword>
<dbReference type="SUPFAM" id="SSF50156">
    <property type="entry name" value="PDZ domain-like"/>
    <property type="match status" value="1"/>
</dbReference>
<dbReference type="AlphaFoldDB" id="L1I9B7"/>
<dbReference type="eggNOG" id="KOG0382">
    <property type="taxonomic scope" value="Eukaryota"/>
</dbReference>
<evidence type="ECO:0000256" key="2">
    <source>
        <dbReference type="ARBA" id="ARBA00012925"/>
    </source>
</evidence>
<dbReference type="EMBL" id="JH993189">
    <property type="protein sequence ID" value="EKX32450.1"/>
    <property type="molecule type" value="Genomic_DNA"/>
</dbReference>
<accession>L1I9B7</accession>
<dbReference type="GO" id="GO:0008270">
    <property type="term" value="F:zinc ion binding"/>
    <property type="evidence" value="ECO:0007669"/>
    <property type="project" value="InterPro"/>
</dbReference>
<dbReference type="InterPro" id="IPR036034">
    <property type="entry name" value="PDZ_sf"/>
</dbReference>
<evidence type="ECO:0000259" key="8">
    <source>
        <dbReference type="PROSITE" id="PS51144"/>
    </source>
</evidence>
<dbReference type="GeneID" id="17289179"/>
<dbReference type="InterPro" id="IPR001148">
    <property type="entry name" value="CA_dom"/>
</dbReference>
<keyword evidence="5" id="KW-0456">Lyase</keyword>
<evidence type="ECO:0000313" key="9">
    <source>
        <dbReference type="EMBL" id="EKX32450.1"/>
    </source>
</evidence>
<name>L1I9B7_GUITC</name>
<evidence type="ECO:0000256" key="1">
    <source>
        <dbReference type="ARBA" id="ARBA00010718"/>
    </source>
</evidence>
<dbReference type="PANTHER" id="PTHR18952:SF265">
    <property type="entry name" value="CARBONIC ANHYDRASE"/>
    <property type="match status" value="1"/>
</dbReference>
<dbReference type="SMART" id="SM01057">
    <property type="entry name" value="Carb_anhydrase"/>
    <property type="match status" value="1"/>
</dbReference>
<reference evidence="11" key="2">
    <citation type="submission" date="2012-11" db="EMBL/GenBank/DDBJ databases">
        <authorList>
            <person name="Kuo A."/>
            <person name="Curtis B.A."/>
            <person name="Tanifuji G."/>
            <person name="Burki F."/>
            <person name="Gruber A."/>
            <person name="Irimia M."/>
            <person name="Maruyama S."/>
            <person name="Arias M.C."/>
            <person name="Ball S.G."/>
            <person name="Gile G.H."/>
            <person name="Hirakawa Y."/>
            <person name="Hopkins J.F."/>
            <person name="Rensing S.A."/>
            <person name="Schmutz J."/>
            <person name="Symeonidi A."/>
            <person name="Elias M."/>
            <person name="Eveleigh R.J."/>
            <person name="Herman E.K."/>
            <person name="Klute M.J."/>
            <person name="Nakayama T."/>
            <person name="Obornik M."/>
            <person name="Reyes-Prieto A."/>
            <person name="Armbrust E.V."/>
            <person name="Aves S.J."/>
            <person name="Beiko R.G."/>
            <person name="Coutinho P."/>
            <person name="Dacks J.B."/>
            <person name="Durnford D.G."/>
            <person name="Fast N.M."/>
            <person name="Green B.R."/>
            <person name="Grisdale C."/>
            <person name="Hempe F."/>
            <person name="Henrissat B."/>
            <person name="Hoppner M.P."/>
            <person name="Ishida K.-I."/>
            <person name="Kim E."/>
            <person name="Koreny L."/>
            <person name="Kroth P.G."/>
            <person name="Liu Y."/>
            <person name="Malik S.-B."/>
            <person name="Maier U.G."/>
            <person name="McRose D."/>
            <person name="Mock T."/>
            <person name="Neilson J.A."/>
            <person name="Onodera N.T."/>
            <person name="Poole A.M."/>
            <person name="Pritham E.J."/>
            <person name="Richards T.A."/>
            <person name="Rocap G."/>
            <person name="Roy S.W."/>
            <person name="Sarai C."/>
            <person name="Schaack S."/>
            <person name="Shirato S."/>
            <person name="Slamovits C.H."/>
            <person name="Spencer D.F."/>
            <person name="Suzuki S."/>
            <person name="Worden A.Z."/>
            <person name="Zauner S."/>
            <person name="Barry K."/>
            <person name="Bell C."/>
            <person name="Bharti A.K."/>
            <person name="Crow J.A."/>
            <person name="Grimwood J."/>
            <person name="Kramer R."/>
            <person name="Lindquist E."/>
            <person name="Lucas S."/>
            <person name="Salamov A."/>
            <person name="McFadden G.I."/>
            <person name="Lane C.E."/>
            <person name="Keeling P.J."/>
            <person name="Gray M.W."/>
            <person name="Grigoriev I.V."/>
            <person name="Archibald J.M."/>
        </authorList>
    </citation>
    <scope>NUCLEOTIDE SEQUENCE</scope>
    <source>
        <strain evidence="11">CCMP2712</strain>
    </source>
</reference>
<evidence type="ECO:0000256" key="4">
    <source>
        <dbReference type="ARBA" id="ARBA00022833"/>
    </source>
</evidence>
<dbReference type="KEGG" id="gtt:GUITHDRAFT_148625"/>
<evidence type="ECO:0000313" key="10">
    <source>
        <dbReference type="EnsemblProtists" id="EKX32450"/>
    </source>
</evidence>
<evidence type="ECO:0000313" key="11">
    <source>
        <dbReference type="Proteomes" id="UP000011087"/>
    </source>
</evidence>
<evidence type="ECO:0000256" key="6">
    <source>
        <dbReference type="ARBA" id="ARBA00048348"/>
    </source>
</evidence>
<keyword evidence="4" id="KW-0862">Zinc</keyword>
<dbReference type="InterPro" id="IPR001478">
    <property type="entry name" value="PDZ"/>
</dbReference>
<dbReference type="InterPro" id="IPR036398">
    <property type="entry name" value="CA_dom_sf"/>
</dbReference>
<sequence length="367" mass="40562">MNASVGSTGRSGVWYESTESMMESRGLNAPHLNLSTSQNRGNLYDGRVLDAEPMNMPDFNMRQVFIPRNMSSKGPSGIGIRFLKEGNEVGPYTVTYVDPQGTAFQSQKVKVGDLIHQVDGILVYDLMPDEVTSRILGPPGSFVSLTISDPPVILPSVSPRDIQTRLIPSEPKSQAPLLDVALSRCHKDGCFTPKVETFQAWYEVKLLEAFYTWNGAAYRIEEMTWHTPSEHQIDGKSYPAELQLLYKTLEGSYAMLIVLVVSGSSTPSFIRDAIPKFPKTQADGQRTINFTAQDVLTQVGLSVNSTLQTYSYVGSLTRPPCSEGVRVFVLQSTITMRQDDVDLIRSITGSTSRTLQALNSRIVYKSS</sequence>
<dbReference type="PANTHER" id="PTHR18952">
    <property type="entry name" value="CARBONIC ANHYDRASE"/>
    <property type="match status" value="1"/>
</dbReference>
<reference evidence="9 11" key="1">
    <citation type="journal article" date="2012" name="Nature">
        <title>Algal genomes reveal evolutionary mosaicism and the fate of nucleomorphs.</title>
        <authorList>
            <consortium name="DOE Joint Genome Institute"/>
            <person name="Curtis B.A."/>
            <person name="Tanifuji G."/>
            <person name="Burki F."/>
            <person name="Gruber A."/>
            <person name="Irimia M."/>
            <person name="Maruyama S."/>
            <person name="Arias M.C."/>
            <person name="Ball S.G."/>
            <person name="Gile G.H."/>
            <person name="Hirakawa Y."/>
            <person name="Hopkins J.F."/>
            <person name="Kuo A."/>
            <person name="Rensing S.A."/>
            <person name="Schmutz J."/>
            <person name="Symeonidi A."/>
            <person name="Elias M."/>
            <person name="Eveleigh R.J."/>
            <person name="Herman E.K."/>
            <person name="Klute M.J."/>
            <person name="Nakayama T."/>
            <person name="Obornik M."/>
            <person name="Reyes-Prieto A."/>
            <person name="Armbrust E.V."/>
            <person name="Aves S.J."/>
            <person name="Beiko R.G."/>
            <person name="Coutinho P."/>
            <person name="Dacks J.B."/>
            <person name="Durnford D.G."/>
            <person name="Fast N.M."/>
            <person name="Green B.R."/>
            <person name="Grisdale C.J."/>
            <person name="Hempel F."/>
            <person name="Henrissat B."/>
            <person name="Hoppner M.P."/>
            <person name="Ishida K."/>
            <person name="Kim E."/>
            <person name="Koreny L."/>
            <person name="Kroth P.G."/>
            <person name="Liu Y."/>
            <person name="Malik S.B."/>
            <person name="Maier U.G."/>
            <person name="McRose D."/>
            <person name="Mock T."/>
            <person name="Neilson J.A."/>
            <person name="Onodera N.T."/>
            <person name="Poole A.M."/>
            <person name="Pritham E.J."/>
            <person name="Richards T.A."/>
            <person name="Rocap G."/>
            <person name="Roy S.W."/>
            <person name="Sarai C."/>
            <person name="Schaack S."/>
            <person name="Shirato S."/>
            <person name="Slamovits C.H."/>
            <person name="Spencer D.F."/>
            <person name="Suzuki S."/>
            <person name="Worden A.Z."/>
            <person name="Zauner S."/>
            <person name="Barry K."/>
            <person name="Bell C."/>
            <person name="Bharti A.K."/>
            <person name="Crow J.A."/>
            <person name="Grimwood J."/>
            <person name="Kramer R."/>
            <person name="Lindquist E."/>
            <person name="Lucas S."/>
            <person name="Salamov A."/>
            <person name="McFadden G.I."/>
            <person name="Lane C.E."/>
            <person name="Keeling P.J."/>
            <person name="Gray M.W."/>
            <person name="Grigoriev I.V."/>
            <person name="Archibald J.M."/>
        </authorList>
    </citation>
    <scope>NUCLEOTIDE SEQUENCE</scope>
    <source>
        <strain evidence="9 11">CCMP2712</strain>
    </source>
</reference>
<dbReference type="PaxDb" id="55529-EKX32450"/>
<dbReference type="InterPro" id="IPR041891">
    <property type="entry name" value="Alpha_CA_prokaryot-like"/>
</dbReference>
<dbReference type="Proteomes" id="UP000011087">
    <property type="component" value="Unassembled WGS sequence"/>
</dbReference>
<reference evidence="10" key="3">
    <citation type="submission" date="2016-03" db="UniProtKB">
        <authorList>
            <consortium name="EnsemblProtists"/>
        </authorList>
    </citation>
    <scope>IDENTIFICATION</scope>
</reference>
<comment type="similarity">
    <text evidence="1">Belongs to the alpha-carbonic anhydrase family.</text>
</comment>
<dbReference type="GO" id="GO:0004089">
    <property type="term" value="F:carbonate dehydratase activity"/>
    <property type="evidence" value="ECO:0007669"/>
    <property type="project" value="UniProtKB-EC"/>
</dbReference>
<dbReference type="Gene3D" id="3.10.200.10">
    <property type="entry name" value="Alpha carbonic anhydrase"/>
    <property type="match status" value="1"/>
</dbReference>
<dbReference type="Gene3D" id="2.30.42.10">
    <property type="match status" value="1"/>
</dbReference>
<feature type="domain" description="Alpha-carbonic anhydrase" evidence="8">
    <location>
        <begin position="132"/>
        <end position="367"/>
    </location>
</feature>
<dbReference type="HOGENOM" id="CLU_755336_0_0_1"/>
<dbReference type="PROSITE" id="PS50106">
    <property type="entry name" value="PDZ"/>
    <property type="match status" value="1"/>
</dbReference>
<dbReference type="EC" id="4.2.1.1" evidence="2"/>
<evidence type="ECO:0000256" key="3">
    <source>
        <dbReference type="ARBA" id="ARBA00022723"/>
    </source>
</evidence>
<dbReference type="PROSITE" id="PS51144">
    <property type="entry name" value="ALPHA_CA_2"/>
    <property type="match status" value="1"/>
</dbReference>
<evidence type="ECO:0000256" key="5">
    <source>
        <dbReference type="ARBA" id="ARBA00023239"/>
    </source>
</evidence>
<keyword evidence="11" id="KW-1185">Reference proteome</keyword>
<dbReference type="Pfam" id="PF00194">
    <property type="entry name" value="Carb_anhydrase"/>
    <property type="match status" value="1"/>
</dbReference>
<dbReference type="SMART" id="SM00228">
    <property type="entry name" value="PDZ"/>
    <property type="match status" value="1"/>
</dbReference>